<name>A0A419W3L2_9BACT</name>
<dbReference type="AlphaFoldDB" id="A0A419W3L2"/>
<keyword evidence="2" id="KW-1185">Reference proteome</keyword>
<accession>A0A419W3L2</accession>
<sequence>MYVIICLILFFCFKYFRSKYQLNSLKEQAEYEIVKITEKLEESQSNPMYQLRLASIYMNICDLVKARQYFISALSLINNGHKLYLDGTLGYNQSENKIYLSNRDEIIGQVKLSISYTEKPLPWSRNTPKDYSSSPLFFLLVKGFGGQRHTF</sequence>
<dbReference type="EMBL" id="RAPN01000001">
    <property type="protein sequence ID" value="RKD90029.1"/>
    <property type="molecule type" value="Genomic_DNA"/>
</dbReference>
<organism evidence="1 2">
    <name type="scientific">Mangrovibacterium diazotrophicum</name>
    <dbReference type="NCBI Taxonomy" id="1261403"/>
    <lineage>
        <taxon>Bacteria</taxon>
        <taxon>Pseudomonadati</taxon>
        <taxon>Bacteroidota</taxon>
        <taxon>Bacteroidia</taxon>
        <taxon>Marinilabiliales</taxon>
        <taxon>Prolixibacteraceae</taxon>
        <taxon>Mangrovibacterium</taxon>
    </lineage>
</organism>
<proteinExistence type="predicted"/>
<protein>
    <recommendedName>
        <fullName evidence="3">Tetratricopeptide repeat protein</fullName>
    </recommendedName>
</protein>
<comment type="caution">
    <text evidence="1">The sequence shown here is derived from an EMBL/GenBank/DDBJ whole genome shotgun (WGS) entry which is preliminary data.</text>
</comment>
<evidence type="ECO:0008006" key="3">
    <source>
        <dbReference type="Google" id="ProtNLM"/>
    </source>
</evidence>
<dbReference type="Proteomes" id="UP000283387">
    <property type="component" value="Unassembled WGS sequence"/>
</dbReference>
<evidence type="ECO:0000313" key="1">
    <source>
        <dbReference type="EMBL" id="RKD90029.1"/>
    </source>
</evidence>
<gene>
    <name evidence="1" type="ORF">BC643_0365</name>
</gene>
<evidence type="ECO:0000313" key="2">
    <source>
        <dbReference type="Proteomes" id="UP000283387"/>
    </source>
</evidence>
<reference evidence="1 2" key="1">
    <citation type="submission" date="2018-09" db="EMBL/GenBank/DDBJ databases">
        <title>Genomic Encyclopedia of Archaeal and Bacterial Type Strains, Phase II (KMG-II): from individual species to whole genera.</title>
        <authorList>
            <person name="Goeker M."/>
        </authorList>
    </citation>
    <scope>NUCLEOTIDE SEQUENCE [LARGE SCALE GENOMIC DNA]</scope>
    <source>
        <strain evidence="1 2">DSM 27148</strain>
    </source>
</reference>